<dbReference type="InterPro" id="IPR019410">
    <property type="entry name" value="Methyltransf_16"/>
</dbReference>
<dbReference type="GO" id="GO:0016279">
    <property type="term" value="F:protein-lysine N-methyltransferase activity"/>
    <property type="evidence" value="ECO:0000318"/>
    <property type="project" value="GO_Central"/>
</dbReference>
<dbReference type="GO" id="GO:0032259">
    <property type="term" value="P:methylation"/>
    <property type="evidence" value="ECO:0007669"/>
    <property type="project" value="UniProtKB-KW"/>
</dbReference>
<dbReference type="Bgee" id="ENSXETG00000033667">
    <property type="expression patterns" value="Expressed in ovary and 12 other cell types or tissues"/>
</dbReference>
<keyword evidence="4" id="KW-0949">S-adenosyl-L-methionine</keyword>
<dbReference type="PANTHER" id="PTHR14614:SF130">
    <property type="entry name" value="PROTEIN-LYSINE N-METHYLTRANSFERASE EEF2KMT"/>
    <property type="match status" value="1"/>
</dbReference>
<evidence type="ECO:0000256" key="2">
    <source>
        <dbReference type="ARBA" id="ARBA00022603"/>
    </source>
</evidence>
<gene>
    <name evidence="6 8 9" type="primary">eef2kmt</name>
</gene>
<dbReference type="OrthoDB" id="194386at2759"/>
<comment type="similarity">
    <text evidence="1">Belongs to the class I-like SAM-binding methyltransferase superfamily. EEF2KMT family.</text>
</comment>
<name>A0A803KBB7_XENTR</name>
<dbReference type="InterPro" id="IPR029063">
    <property type="entry name" value="SAM-dependent_MTases_sf"/>
</dbReference>
<dbReference type="Reactome" id="R-XTR-8876725">
    <property type="pathway name" value="Protein methylation"/>
</dbReference>
<evidence type="ECO:0000256" key="3">
    <source>
        <dbReference type="ARBA" id="ARBA00022679"/>
    </source>
</evidence>
<dbReference type="KEGG" id="xtr:100498267"/>
<dbReference type="GeneID" id="100498267"/>
<evidence type="ECO:0000256" key="4">
    <source>
        <dbReference type="ARBA" id="ARBA00022691"/>
    </source>
</evidence>
<reference evidence="8" key="3">
    <citation type="submission" date="2025-04" db="UniProtKB">
        <authorList>
            <consortium name="RefSeq"/>
        </authorList>
    </citation>
    <scope>IDENTIFICATION</scope>
    <source>
        <strain evidence="8">Nigerian</strain>
        <tissue evidence="8">Liver and blood</tissue>
    </source>
</reference>
<proteinExistence type="inferred from homology"/>
<dbReference type="Proteomes" id="UP000008143">
    <property type="component" value="Chromosome 9"/>
</dbReference>
<dbReference type="AlphaFoldDB" id="A0A803KBB7"/>
<dbReference type="RefSeq" id="XP_012826679.1">
    <property type="nucleotide sequence ID" value="XM_012971225.3"/>
</dbReference>
<dbReference type="PANTHER" id="PTHR14614">
    <property type="entry name" value="HEPATOCELLULAR CARCINOMA-ASSOCIATED ANTIGEN"/>
    <property type="match status" value="1"/>
</dbReference>
<reference evidence="6" key="1">
    <citation type="journal article" date="2010" name="Science">
        <title>The genome of the Western clawed frog Xenopus tropicalis.</title>
        <authorList>
            <person name="Hellsten U."/>
            <person name="Harland R.M."/>
            <person name="Gilchrist M.J."/>
            <person name="Hendrix D."/>
            <person name="Jurka J."/>
            <person name="Kapitonov V."/>
            <person name="Ovcharenko I."/>
            <person name="Putnam N.H."/>
            <person name="Shu S."/>
            <person name="Taher L."/>
            <person name="Blitz I.L."/>
            <person name="Blumberg B."/>
            <person name="Dichmann D.S."/>
            <person name="Dubchak I."/>
            <person name="Amaya E."/>
            <person name="Detter J.C."/>
            <person name="Fletcher R."/>
            <person name="Gerhard D.S."/>
            <person name="Goodstein D."/>
            <person name="Graves T."/>
            <person name="Grigoriev I.V."/>
            <person name="Grimwood J."/>
            <person name="Kawashima T."/>
            <person name="Lindquist E."/>
            <person name="Lucas S.M."/>
            <person name="Mead P.E."/>
            <person name="Mitros T."/>
            <person name="Ogino H."/>
            <person name="Ohta Y."/>
            <person name="Poliakov A.V."/>
            <person name="Pollet N."/>
            <person name="Robert J."/>
            <person name="Salamov A."/>
            <person name="Sater A.K."/>
            <person name="Schmutz J."/>
            <person name="Terry A."/>
            <person name="Vize P.D."/>
            <person name="Warren W.C."/>
            <person name="Wells D."/>
            <person name="Wills A."/>
            <person name="Wilson R.K."/>
            <person name="Zimmerman L.B."/>
            <person name="Zorn A.M."/>
            <person name="Grainger R."/>
            <person name="Grammer T."/>
            <person name="Khokha M.K."/>
            <person name="Richardson P.M."/>
            <person name="Rokhsar D.S."/>
        </authorList>
    </citation>
    <scope>NUCLEOTIDE SEQUENCE [LARGE SCALE GENOMIC DNA]</scope>
    <source>
        <strain evidence="6">Nigerian</strain>
    </source>
</reference>
<dbReference type="OMA" id="PIRTYRI"/>
<keyword evidence="2" id="KW-0489">Methyltransferase</keyword>
<sequence>MNTAMEPEPEALSNTFQRSFLGCRRLASFPWHDLDQAVKQDPLLISQILKKTALHPLCQKYPPSPQYRRLFLSELIKKHESSGAEPLDDLYDALAEVLNSEETTRCYKSYLLPSGESVTLSENVAIISEGTTGLVTWEAALSLAEWSIKNKDIFKNRSILELGSGIGLTGLVICKSCSPKKYQFSDYHDRVLQQLRANIHLNGYNLETEQDNLTKEKNAKEYGDGANPECVQVSVTELNWDLVTEEQLLQLQADVVIASDVVYDPAIIISFSKVLKKLFNCTKDGRHLDVFVASTIRNPETYDLFYTTLDKSGLTWQVIPDHKTTIFQYNTNSNVEILNISLKV</sequence>
<organism evidence="6">
    <name type="scientific">Xenopus tropicalis</name>
    <name type="common">Western clawed frog</name>
    <name type="synonym">Silurana tropicalis</name>
    <dbReference type="NCBI Taxonomy" id="8364"/>
    <lineage>
        <taxon>Eukaryota</taxon>
        <taxon>Metazoa</taxon>
        <taxon>Chordata</taxon>
        <taxon>Craniata</taxon>
        <taxon>Vertebrata</taxon>
        <taxon>Euteleostomi</taxon>
        <taxon>Amphibia</taxon>
        <taxon>Batrachia</taxon>
        <taxon>Anura</taxon>
        <taxon>Pipoidea</taxon>
        <taxon>Pipidae</taxon>
        <taxon>Xenopodinae</taxon>
        <taxon>Xenopus</taxon>
        <taxon>Silurana</taxon>
    </lineage>
</organism>
<accession>A0A803KBB7</accession>
<evidence type="ECO:0000313" key="6">
    <source>
        <dbReference type="Ensembl" id="ENSXETP00000117639"/>
    </source>
</evidence>
<dbReference type="AGR" id="Xenbase:XB-GENE-5959443"/>
<keyword evidence="3" id="KW-0808">Transferase</keyword>
<keyword evidence="7" id="KW-1185">Reference proteome</keyword>
<dbReference type="InterPro" id="IPR029426">
    <property type="entry name" value="FAM86_N"/>
</dbReference>
<dbReference type="Pfam" id="PF14904">
    <property type="entry name" value="FAM86"/>
    <property type="match status" value="1"/>
</dbReference>
<dbReference type="Xenbase" id="XB-GENE-5959443">
    <property type="gene designation" value="eef2kmt"/>
</dbReference>
<evidence type="ECO:0000313" key="7">
    <source>
        <dbReference type="Proteomes" id="UP000008143"/>
    </source>
</evidence>
<dbReference type="Gene3D" id="3.40.50.150">
    <property type="entry name" value="Vaccinia Virus protein VP39"/>
    <property type="match status" value="1"/>
</dbReference>
<evidence type="ECO:0000256" key="1">
    <source>
        <dbReference type="ARBA" id="ARBA00005511"/>
    </source>
</evidence>
<evidence type="ECO:0000259" key="5">
    <source>
        <dbReference type="Pfam" id="PF14904"/>
    </source>
</evidence>
<dbReference type="Pfam" id="PF10294">
    <property type="entry name" value="Methyltransf_16"/>
    <property type="match status" value="2"/>
</dbReference>
<evidence type="ECO:0000313" key="8">
    <source>
        <dbReference type="RefSeq" id="XP_012826679.1"/>
    </source>
</evidence>
<dbReference type="SUPFAM" id="SSF53335">
    <property type="entry name" value="S-adenosyl-L-methionine-dependent methyltransferases"/>
    <property type="match status" value="1"/>
</dbReference>
<evidence type="ECO:0000313" key="9">
    <source>
        <dbReference type="Xenbase" id="XB-GENE-5959443"/>
    </source>
</evidence>
<dbReference type="GeneTree" id="ENSGT00940000164788"/>
<reference evidence="6" key="2">
    <citation type="submission" date="2021-03" db="UniProtKB">
        <authorList>
            <consortium name="Ensembl"/>
        </authorList>
    </citation>
    <scope>IDENTIFICATION</scope>
</reference>
<feature type="domain" description="FAM86 N-terminal" evidence="5">
    <location>
        <begin position="12"/>
        <end position="97"/>
    </location>
</feature>
<dbReference type="Ensembl" id="ENSXETT00000111159">
    <property type="protein sequence ID" value="ENSXETP00000117639"/>
    <property type="gene ID" value="ENSXETG00000033667"/>
</dbReference>
<dbReference type="GO" id="GO:0032991">
    <property type="term" value="C:protein-containing complex"/>
    <property type="evidence" value="ECO:0000318"/>
    <property type="project" value="GO_Central"/>
</dbReference>
<protein>
    <submittedName>
        <fullName evidence="6">Eukaryotic elongation factor 2 lysine methyltransferase</fullName>
    </submittedName>
    <submittedName>
        <fullName evidence="8">Protein-lysine N-methyltransferase EEF2KMT</fullName>
    </submittedName>
</protein>
<dbReference type="CTD" id="196483"/>